<keyword evidence="2" id="KW-0238">DNA-binding</keyword>
<dbReference type="PANTHER" id="PTHR43537">
    <property type="entry name" value="TRANSCRIPTIONAL REGULATOR, GNTR FAMILY"/>
    <property type="match status" value="1"/>
</dbReference>
<gene>
    <name evidence="5" type="ORF">BF93_15645</name>
</gene>
<dbReference type="OrthoDB" id="3289286at2"/>
<evidence type="ECO:0000256" key="3">
    <source>
        <dbReference type="ARBA" id="ARBA00023163"/>
    </source>
</evidence>
<dbReference type="EMBL" id="JDYK01000006">
    <property type="protein sequence ID" value="EWS81608.1"/>
    <property type="molecule type" value="Genomic_DNA"/>
</dbReference>
<dbReference type="SUPFAM" id="SSF46785">
    <property type="entry name" value="Winged helix' DNA-binding domain"/>
    <property type="match status" value="1"/>
</dbReference>
<comment type="caution">
    <text evidence="5">The sequence shown here is derived from an EMBL/GenBank/DDBJ whole genome shotgun (WGS) entry which is preliminary data.</text>
</comment>
<dbReference type="PATRIC" id="fig|396014.3.peg.1474"/>
<dbReference type="Gene3D" id="1.10.10.10">
    <property type="entry name" value="Winged helix-like DNA-binding domain superfamily/Winged helix DNA-binding domain"/>
    <property type="match status" value="1"/>
</dbReference>
<dbReference type="SMART" id="SM00895">
    <property type="entry name" value="FCD"/>
    <property type="match status" value="1"/>
</dbReference>
<evidence type="ECO:0000259" key="4">
    <source>
        <dbReference type="PROSITE" id="PS50949"/>
    </source>
</evidence>
<organism evidence="5 6">
    <name type="scientific">Brachybacterium phenoliresistens</name>
    <dbReference type="NCBI Taxonomy" id="396014"/>
    <lineage>
        <taxon>Bacteria</taxon>
        <taxon>Bacillati</taxon>
        <taxon>Actinomycetota</taxon>
        <taxon>Actinomycetes</taxon>
        <taxon>Micrococcales</taxon>
        <taxon>Dermabacteraceae</taxon>
        <taxon>Brachybacterium</taxon>
    </lineage>
</organism>
<dbReference type="GO" id="GO:0003700">
    <property type="term" value="F:DNA-binding transcription factor activity"/>
    <property type="evidence" value="ECO:0007669"/>
    <property type="project" value="InterPro"/>
</dbReference>
<dbReference type="InterPro" id="IPR000524">
    <property type="entry name" value="Tscrpt_reg_HTH_GntR"/>
</dbReference>
<dbReference type="Proteomes" id="UP000023067">
    <property type="component" value="Unassembled WGS sequence"/>
</dbReference>
<dbReference type="STRING" id="396014.BF93_15645"/>
<keyword evidence="1" id="KW-0805">Transcription regulation</keyword>
<reference evidence="5 6" key="1">
    <citation type="submission" date="2014-02" db="EMBL/GenBank/DDBJ databases">
        <title>Genome sequence of Brachybacterium phenoliresistens strain W13A50.</title>
        <authorList>
            <person name="Wang X."/>
        </authorList>
    </citation>
    <scope>NUCLEOTIDE SEQUENCE [LARGE SCALE GENOMIC DNA]</scope>
    <source>
        <strain evidence="5 6">W13A50</strain>
    </source>
</reference>
<evidence type="ECO:0000313" key="6">
    <source>
        <dbReference type="Proteomes" id="UP000023067"/>
    </source>
</evidence>
<dbReference type="HOGENOM" id="CLU_017584_5_2_11"/>
<evidence type="ECO:0000313" key="5">
    <source>
        <dbReference type="EMBL" id="EWS81608.1"/>
    </source>
</evidence>
<evidence type="ECO:0000256" key="2">
    <source>
        <dbReference type="ARBA" id="ARBA00023125"/>
    </source>
</evidence>
<dbReference type="PANTHER" id="PTHR43537:SF51">
    <property type="entry name" value="HTH-TYPE TRANSCRIPTIONAL REGULATOR LGOR-RELATED"/>
    <property type="match status" value="1"/>
</dbReference>
<keyword evidence="3" id="KW-0804">Transcription</keyword>
<protein>
    <submittedName>
        <fullName evidence="5">Transcriptional regulator</fullName>
    </submittedName>
</protein>
<dbReference type="PROSITE" id="PS50949">
    <property type="entry name" value="HTH_GNTR"/>
    <property type="match status" value="1"/>
</dbReference>
<dbReference type="Pfam" id="PF07729">
    <property type="entry name" value="FCD"/>
    <property type="match status" value="1"/>
</dbReference>
<dbReference type="Pfam" id="PF00392">
    <property type="entry name" value="GntR"/>
    <property type="match status" value="1"/>
</dbReference>
<dbReference type="InterPro" id="IPR036390">
    <property type="entry name" value="WH_DNA-bd_sf"/>
</dbReference>
<keyword evidence="6" id="KW-1185">Reference proteome</keyword>
<name>Z9JUC8_9MICO</name>
<dbReference type="eggNOG" id="COG1802">
    <property type="taxonomic scope" value="Bacteria"/>
</dbReference>
<dbReference type="InterPro" id="IPR011711">
    <property type="entry name" value="GntR_C"/>
</dbReference>
<dbReference type="RefSeq" id="WP_038371680.1">
    <property type="nucleotide sequence ID" value="NZ_BAAAOW010000012.1"/>
</dbReference>
<dbReference type="InterPro" id="IPR036388">
    <property type="entry name" value="WH-like_DNA-bd_sf"/>
</dbReference>
<dbReference type="SUPFAM" id="SSF48008">
    <property type="entry name" value="GntR ligand-binding domain-like"/>
    <property type="match status" value="1"/>
</dbReference>
<feature type="domain" description="HTH gntR-type" evidence="4">
    <location>
        <begin position="6"/>
        <end position="73"/>
    </location>
</feature>
<dbReference type="SMART" id="SM00345">
    <property type="entry name" value="HTH_GNTR"/>
    <property type="match status" value="1"/>
</dbReference>
<evidence type="ECO:0000256" key="1">
    <source>
        <dbReference type="ARBA" id="ARBA00023015"/>
    </source>
</evidence>
<dbReference type="AlphaFoldDB" id="Z9JUC8"/>
<sequence length="229" mass="25473">MSVKRQVLRAEVQEMILDRLTQGSWRPGARLSIDGLARDLDVSPTPVREALVALERSGLIRYQALKGYVVAEPLTPQQIAELIDARVVIETAAMTRAFAHWEELTADLVEAHAAHQALADRIAETDEPPYELIHEYFLADAAFHEAIFRHAGNRFLDSMRETIHAHAHRMRQTWSAGPGQIDSAEAIAEHAAVLARVQERNHDGALQTLRTHLEAVGERSGGMQEAAQE</sequence>
<dbReference type="InterPro" id="IPR008920">
    <property type="entry name" value="TF_FadR/GntR_C"/>
</dbReference>
<dbReference type="GO" id="GO:0003677">
    <property type="term" value="F:DNA binding"/>
    <property type="evidence" value="ECO:0007669"/>
    <property type="project" value="UniProtKB-KW"/>
</dbReference>
<accession>Z9JUC8</accession>
<proteinExistence type="predicted"/>
<dbReference type="Gene3D" id="1.20.120.530">
    <property type="entry name" value="GntR ligand-binding domain-like"/>
    <property type="match status" value="1"/>
</dbReference>